<dbReference type="SUPFAM" id="SSF51445">
    <property type="entry name" value="(Trans)glycosidases"/>
    <property type="match status" value="1"/>
</dbReference>
<protein>
    <recommendedName>
        <fullName evidence="3">glucan endo-1,3-beta-D-glucosidase</fullName>
        <ecNumber evidence="3">3.2.1.39</ecNumber>
    </recommendedName>
    <alternativeName>
        <fullName evidence="13">Endo-1,3-beta-glucanase btgC</fullName>
    </alternativeName>
    <alternativeName>
        <fullName evidence="12">Laminarinase btgC</fullName>
    </alternativeName>
</protein>
<comment type="caution">
    <text evidence="16">The sequence shown here is derived from an EMBL/GenBank/DDBJ whole genome shotgun (WGS) entry which is preliminary data.</text>
</comment>
<feature type="compositionally biased region" description="Low complexity" evidence="14">
    <location>
        <begin position="348"/>
        <end position="365"/>
    </location>
</feature>
<keyword evidence="9" id="KW-0961">Cell wall biogenesis/degradation</keyword>
<name>A0AAV2YU68_9STRA</name>
<dbReference type="EMBL" id="DAKRPA010000151">
    <property type="protein sequence ID" value="DAZ96936.1"/>
    <property type="molecule type" value="Genomic_DNA"/>
</dbReference>
<evidence type="ECO:0000256" key="8">
    <source>
        <dbReference type="ARBA" id="ARBA00023277"/>
    </source>
</evidence>
<dbReference type="AlphaFoldDB" id="A0AAV2YU68"/>
<organism evidence="16 17">
    <name type="scientific">Lagenidium giganteum</name>
    <dbReference type="NCBI Taxonomy" id="4803"/>
    <lineage>
        <taxon>Eukaryota</taxon>
        <taxon>Sar</taxon>
        <taxon>Stramenopiles</taxon>
        <taxon>Oomycota</taxon>
        <taxon>Peronosporomycetes</taxon>
        <taxon>Pythiales</taxon>
        <taxon>Pythiaceae</taxon>
    </lineage>
</organism>
<dbReference type="GO" id="GO:0071555">
    <property type="term" value="P:cell wall organization"/>
    <property type="evidence" value="ECO:0007669"/>
    <property type="project" value="UniProtKB-KW"/>
</dbReference>
<feature type="signal peptide" evidence="15">
    <location>
        <begin position="1"/>
        <end position="18"/>
    </location>
</feature>
<evidence type="ECO:0000256" key="13">
    <source>
        <dbReference type="ARBA" id="ARBA00043078"/>
    </source>
</evidence>
<feature type="region of interest" description="Disordered" evidence="14">
    <location>
        <begin position="303"/>
        <end position="407"/>
    </location>
</feature>
<comment type="subcellular location">
    <subcellularLocation>
        <location evidence="2">Cell membrane</location>
    </subcellularLocation>
</comment>
<feature type="compositionally biased region" description="Low complexity" evidence="14">
    <location>
        <begin position="318"/>
        <end position="334"/>
    </location>
</feature>
<dbReference type="GO" id="GO:0000272">
    <property type="term" value="P:polysaccharide catabolic process"/>
    <property type="evidence" value="ECO:0007669"/>
    <property type="project" value="UniProtKB-KW"/>
</dbReference>
<evidence type="ECO:0000256" key="14">
    <source>
        <dbReference type="SAM" id="MobiDB-lite"/>
    </source>
</evidence>
<evidence type="ECO:0000256" key="7">
    <source>
        <dbReference type="ARBA" id="ARBA00023180"/>
    </source>
</evidence>
<evidence type="ECO:0000256" key="1">
    <source>
        <dbReference type="ARBA" id="ARBA00000382"/>
    </source>
</evidence>
<dbReference type="InterPro" id="IPR017853">
    <property type="entry name" value="GH"/>
</dbReference>
<keyword evidence="17" id="KW-1185">Reference proteome</keyword>
<comment type="catalytic activity">
    <reaction evidence="1">
        <text>Hydrolysis of (1-&gt;3)-beta-D-glucosidic linkages in (1-&gt;3)-beta-D-glucans.</text>
        <dbReference type="EC" id="3.2.1.39"/>
    </reaction>
</comment>
<evidence type="ECO:0000313" key="17">
    <source>
        <dbReference type="Proteomes" id="UP001146120"/>
    </source>
</evidence>
<dbReference type="InterPro" id="IPR050732">
    <property type="entry name" value="Beta-glucan_modifiers"/>
</dbReference>
<evidence type="ECO:0000256" key="2">
    <source>
        <dbReference type="ARBA" id="ARBA00004236"/>
    </source>
</evidence>
<dbReference type="GO" id="GO:0005886">
    <property type="term" value="C:plasma membrane"/>
    <property type="evidence" value="ECO:0007669"/>
    <property type="project" value="UniProtKB-SubCell"/>
</dbReference>
<reference evidence="16" key="2">
    <citation type="journal article" date="2023" name="Microbiol Resour">
        <title>Decontamination and Annotation of the Draft Genome Sequence of the Oomycete Lagenidium giganteum ARSEF 373.</title>
        <authorList>
            <person name="Morgan W.R."/>
            <person name="Tartar A."/>
        </authorList>
    </citation>
    <scope>NUCLEOTIDE SEQUENCE</scope>
    <source>
        <strain evidence="16">ARSEF 373</strain>
    </source>
</reference>
<evidence type="ECO:0000256" key="5">
    <source>
        <dbReference type="ARBA" id="ARBA00022801"/>
    </source>
</evidence>
<sequence>MFNKLLILVAALASSVLAADIGNVATCYSPMHNPEYPLHGGEPDRAALQKAMDNDFKIMSKHFTHVRTFYSQYYGTNPTKSAAAVGIKLYLGVFMTWDNWQDAEVNATIKAANEYPDTVEAILVGNENVREFNSTRILKIADRIKRELTGKAKNIKIGTVQRISEYVDKQYDAQMGQLNKSLDILGVNIYPFFSAYKKQNPTSELQRQWDEVKAKYPLSKMRLTETGFPTNGEASFTGVEPSLNESMAYYNAVKKWSPPGAESFPKFWFMAFDRRPDDKTMEKKHELHFGFYTHDLKAKVPEGGYPVTVDGSKPTPVPNTTVPTPAPNSTVAPNDTPAPTSAVPTPLPSSGNTTAAPSATPSPSRTPRRGNPRQHEQRNKHPGHKRHFDSYTAEPSQADADGVSKRH</sequence>
<proteinExistence type="predicted"/>
<evidence type="ECO:0000256" key="6">
    <source>
        <dbReference type="ARBA" id="ARBA00023136"/>
    </source>
</evidence>
<keyword evidence="5" id="KW-0378">Hydrolase</keyword>
<keyword evidence="6" id="KW-0472">Membrane</keyword>
<evidence type="ECO:0000256" key="11">
    <source>
        <dbReference type="ARBA" id="ARBA00037649"/>
    </source>
</evidence>
<keyword evidence="15" id="KW-0732">Signal</keyword>
<reference evidence="16" key="1">
    <citation type="submission" date="2022-11" db="EMBL/GenBank/DDBJ databases">
        <authorList>
            <person name="Morgan W.R."/>
            <person name="Tartar A."/>
        </authorList>
    </citation>
    <scope>NUCLEOTIDE SEQUENCE</scope>
    <source>
        <strain evidence="16">ARSEF 373</strain>
    </source>
</reference>
<dbReference type="EC" id="3.2.1.39" evidence="3"/>
<accession>A0AAV2YU68</accession>
<evidence type="ECO:0000256" key="15">
    <source>
        <dbReference type="SAM" id="SignalP"/>
    </source>
</evidence>
<dbReference type="PANTHER" id="PTHR16631">
    <property type="entry name" value="GLUCAN 1,3-BETA-GLUCOSIDASE"/>
    <property type="match status" value="1"/>
</dbReference>
<dbReference type="PANTHER" id="PTHR16631:SF17">
    <property type="entry name" value="GLUCAN ENDO-1,3-BETA-GLUCOSIDASE BTGC"/>
    <property type="match status" value="1"/>
</dbReference>
<evidence type="ECO:0000256" key="12">
    <source>
        <dbReference type="ARBA" id="ARBA00042373"/>
    </source>
</evidence>
<evidence type="ECO:0000256" key="9">
    <source>
        <dbReference type="ARBA" id="ARBA00023316"/>
    </source>
</evidence>
<keyword evidence="4" id="KW-1003">Cell membrane</keyword>
<evidence type="ECO:0000313" key="16">
    <source>
        <dbReference type="EMBL" id="DAZ96936.1"/>
    </source>
</evidence>
<keyword evidence="10" id="KW-0624">Polysaccharide degradation</keyword>
<evidence type="ECO:0000256" key="4">
    <source>
        <dbReference type="ARBA" id="ARBA00022475"/>
    </source>
</evidence>
<gene>
    <name evidence="16" type="ORF">N0F65_012039</name>
</gene>
<evidence type="ECO:0000256" key="10">
    <source>
        <dbReference type="ARBA" id="ARBA00023326"/>
    </source>
</evidence>
<comment type="function">
    <text evidence="11">Glucanases play a role in cell expansion during growth, in cell-cell fusion during mating, and in spore release during sporulation. This enzyme may be involved in beta-glucan degradation. Active on laminarin and lichenan.</text>
</comment>
<feature type="chain" id="PRO_5043785901" description="glucan endo-1,3-beta-D-glucosidase" evidence="15">
    <location>
        <begin position="19"/>
        <end position="407"/>
    </location>
</feature>
<keyword evidence="7" id="KW-0325">Glycoprotein</keyword>
<keyword evidence="8" id="KW-0119">Carbohydrate metabolism</keyword>
<dbReference type="Gene3D" id="3.20.20.80">
    <property type="entry name" value="Glycosidases"/>
    <property type="match status" value="1"/>
</dbReference>
<evidence type="ECO:0000256" key="3">
    <source>
        <dbReference type="ARBA" id="ARBA00012780"/>
    </source>
</evidence>
<dbReference type="GO" id="GO:0042973">
    <property type="term" value="F:glucan endo-1,3-beta-D-glucosidase activity"/>
    <property type="evidence" value="ECO:0007669"/>
    <property type="project" value="UniProtKB-EC"/>
</dbReference>
<dbReference type="Proteomes" id="UP001146120">
    <property type="component" value="Unassembled WGS sequence"/>
</dbReference>